<reference evidence="1 2" key="1">
    <citation type="submission" date="2019-03" db="EMBL/GenBank/DDBJ databases">
        <title>Single cell metagenomics reveals metabolic interactions within the superorganism composed of flagellate Streblomastix strix and complex community of Bacteroidetes bacteria on its surface.</title>
        <authorList>
            <person name="Treitli S.C."/>
            <person name="Kolisko M."/>
            <person name="Husnik F."/>
            <person name="Keeling P."/>
            <person name="Hampl V."/>
        </authorList>
    </citation>
    <scope>NUCLEOTIDE SEQUENCE [LARGE SCALE GENOMIC DNA]</scope>
    <source>
        <strain evidence="1">ST1C</strain>
    </source>
</reference>
<accession>A0A5J4TQB4</accession>
<sequence length="89" mass="10212">MSDFHNAVFGELRKVFQLNKDAFVFSQVNPVASSKIMVKRYNRQTDFDVVHKKWSLQYEKYYHGFNQFGTKDKCISTLQPIGSGGGNAD</sequence>
<gene>
    <name evidence="1" type="ORF">EZS28_044370</name>
</gene>
<protein>
    <submittedName>
        <fullName evidence="1">Uncharacterized protein</fullName>
    </submittedName>
</protein>
<comment type="caution">
    <text evidence="1">The sequence shown here is derived from an EMBL/GenBank/DDBJ whole genome shotgun (WGS) entry which is preliminary data.</text>
</comment>
<proteinExistence type="predicted"/>
<feature type="non-terminal residue" evidence="1">
    <location>
        <position position="89"/>
    </location>
</feature>
<dbReference type="AlphaFoldDB" id="A0A5J4TQB4"/>
<dbReference type="EMBL" id="SNRW01027420">
    <property type="protein sequence ID" value="KAA6360103.1"/>
    <property type="molecule type" value="Genomic_DNA"/>
</dbReference>
<dbReference type="Proteomes" id="UP000324800">
    <property type="component" value="Unassembled WGS sequence"/>
</dbReference>
<organism evidence="1 2">
    <name type="scientific">Streblomastix strix</name>
    <dbReference type="NCBI Taxonomy" id="222440"/>
    <lineage>
        <taxon>Eukaryota</taxon>
        <taxon>Metamonada</taxon>
        <taxon>Preaxostyla</taxon>
        <taxon>Oxymonadida</taxon>
        <taxon>Streblomastigidae</taxon>
        <taxon>Streblomastix</taxon>
    </lineage>
</organism>
<evidence type="ECO:0000313" key="1">
    <source>
        <dbReference type="EMBL" id="KAA6360103.1"/>
    </source>
</evidence>
<name>A0A5J4TQB4_9EUKA</name>
<evidence type="ECO:0000313" key="2">
    <source>
        <dbReference type="Proteomes" id="UP000324800"/>
    </source>
</evidence>